<feature type="signal peptide" evidence="1">
    <location>
        <begin position="1"/>
        <end position="17"/>
    </location>
</feature>
<proteinExistence type="predicted"/>
<evidence type="ECO:0000259" key="2">
    <source>
        <dbReference type="Pfam" id="PF01464"/>
    </source>
</evidence>
<protein>
    <submittedName>
        <fullName evidence="3">Lytic transglycosylase domain-containing protein</fullName>
    </submittedName>
</protein>
<feature type="domain" description="Transglycosylase SLT" evidence="2">
    <location>
        <begin position="28"/>
        <end position="168"/>
    </location>
</feature>
<accession>A0ABX5VXR7</accession>
<evidence type="ECO:0000313" key="4">
    <source>
        <dbReference type="Proteomes" id="UP000298805"/>
    </source>
</evidence>
<organism evidence="3 4">
    <name type="scientific">Caminibacter pacificus</name>
    <dbReference type="NCBI Taxonomy" id="1424653"/>
    <lineage>
        <taxon>Bacteria</taxon>
        <taxon>Pseudomonadati</taxon>
        <taxon>Campylobacterota</taxon>
        <taxon>Epsilonproteobacteria</taxon>
        <taxon>Nautiliales</taxon>
        <taxon>Nautiliaceae</taxon>
        <taxon>Caminibacter</taxon>
    </lineage>
</organism>
<dbReference type="EMBL" id="CP040940">
    <property type="protein sequence ID" value="QDD68155.1"/>
    <property type="molecule type" value="Genomic_DNA"/>
</dbReference>
<evidence type="ECO:0000256" key="1">
    <source>
        <dbReference type="SAM" id="SignalP"/>
    </source>
</evidence>
<name>A0ABX5VXR7_9BACT</name>
<dbReference type="InterPro" id="IPR023346">
    <property type="entry name" value="Lysozyme-like_dom_sf"/>
</dbReference>
<keyword evidence="3" id="KW-0614">Plasmid</keyword>
<geneLocation type="plasmid" evidence="3 4">
    <name>unnamed1</name>
</geneLocation>
<evidence type="ECO:0000313" key="3">
    <source>
        <dbReference type="EMBL" id="QDD68155.1"/>
    </source>
</evidence>
<dbReference type="InterPro" id="IPR008258">
    <property type="entry name" value="Transglycosylase_SLT_dom_1"/>
</dbReference>
<dbReference type="Gene3D" id="1.10.530.10">
    <property type="match status" value="1"/>
</dbReference>
<dbReference type="Proteomes" id="UP000298805">
    <property type="component" value="Plasmid unnamed1"/>
</dbReference>
<keyword evidence="4" id="KW-1185">Reference proteome</keyword>
<sequence>MMKKSILIFLSISFLFAESIGGGLAEKIERIANYYNIDPKVIYTIIKIESNFNPFSINANFKSKEKKKAFIKLLKQYGVKYSVWGKAVSVSPKTKKTAKMLIENLKLMKVSSYDIGLMQINSKNLTETEEKLALNPEYSIIKGTKILRKCFDYNNYNIYKTLICYNGSTVYAKKFYLAYIKLFGTLAKK</sequence>
<feature type="chain" id="PRO_5045265271" evidence="1">
    <location>
        <begin position="18"/>
        <end position="189"/>
    </location>
</feature>
<gene>
    <name evidence="3" type="ORF">C6V80_09890</name>
</gene>
<reference evidence="3" key="1">
    <citation type="submission" date="2019-06" db="EMBL/GenBank/DDBJ databases">
        <title>A comparative analysis of the Nautiliaceae.</title>
        <authorList>
            <person name="Grosche A."/>
            <person name="Smedile F."/>
            <person name="Vetriani C."/>
        </authorList>
    </citation>
    <scope>NUCLEOTIDE SEQUENCE [LARGE SCALE GENOMIC DNA]</scope>
    <source>
        <strain evidence="3">TB6</strain>
    </source>
</reference>
<dbReference type="SUPFAM" id="SSF53955">
    <property type="entry name" value="Lysozyme-like"/>
    <property type="match status" value="1"/>
</dbReference>
<keyword evidence="1" id="KW-0732">Signal</keyword>
<dbReference type="Pfam" id="PF01464">
    <property type="entry name" value="SLT"/>
    <property type="match status" value="1"/>
</dbReference>